<gene>
    <name evidence="1" type="ORF">CP49_13700</name>
</gene>
<organism evidence="1 2">
    <name type="scientific">Bradyrhizobium valentinum</name>
    <dbReference type="NCBI Taxonomy" id="1518501"/>
    <lineage>
        <taxon>Bacteria</taxon>
        <taxon>Pseudomonadati</taxon>
        <taxon>Pseudomonadota</taxon>
        <taxon>Alphaproteobacteria</taxon>
        <taxon>Hyphomicrobiales</taxon>
        <taxon>Nitrobacteraceae</taxon>
        <taxon>Bradyrhizobium</taxon>
    </lineage>
</organism>
<accession>A0A0R3LC80</accession>
<name>A0A0R3LC80_9BRAD</name>
<dbReference type="Proteomes" id="UP000051913">
    <property type="component" value="Unassembled WGS sequence"/>
</dbReference>
<dbReference type="RefSeq" id="WP_057851967.1">
    <property type="nucleotide sequence ID" value="NZ_LLXX01000121.1"/>
</dbReference>
<reference evidence="1 2" key="1">
    <citation type="submission" date="2014-03" db="EMBL/GenBank/DDBJ databases">
        <title>Bradyrhizobium valentinum sp. nov., isolated from effective nodules of Lupinus mariae-josephae, a lupine endemic of basic-lime soils in Eastern Spain.</title>
        <authorList>
            <person name="Duran D."/>
            <person name="Rey L."/>
            <person name="Navarro A."/>
            <person name="Busquets A."/>
            <person name="Imperial J."/>
            <person name="Ruiz-Argueso T."/>
        </authorList>
    </citation>
    <scope>NUCLEOTIDE SEQUENCE [LARGE SCALE GENOMIC DNA]</scope>
    <source>
        <strain evidence="1 2">LmjM3</strain>
    </source>
</reference>
<proteinExistence type="predicted"/>
<dbReference type="AlphaFoldDB" id="A0A0R3LC80"/>
<protein>
    <submittedName>
        <fullName evidence="1">Uncharacterized protein</fullName>
    </submittedName>
</protein>
<evidence type="ECO:0000313" key="1">
    <source>
        <dbReference type="EMBL" id="KRR04846.1"/>
    </source>
</evidence>
<keyword evidence="2" id="KW-1185">Reference proteome</keyword>
<evidence type="ECO:0000313" key="2">
    <source>
        <dbReference type="Proteomes" id="UP000051913"/>
    </source>
</evidence>
<dbReference type="OrthoDB" id="8127072at2"/>
<comment type="caution">
    <text evidence="1">The sequence shown here is derived from an EMBL/GenBank/DDBJ whole genome shotgun (WGS) entry which is preliminary data.</text>
</comment>
<dbReference type="EMBL" id="LLXX01000121">
    <property type="protein sequence ID" value="KRR04846.1"/>
    <property type="molecule type" value="Genomic_DNA"/>
</dbReference>
<sequence>MPAYIHQHDIEPAFVICPSCVGLPMFVRDVEPHWSMAKIDLTYECADCGAEVRQTIAKPQLQH</sequence>